<dbReference type="OrthoDB" id="1600564at2759"/>
<dbReference type="PANTHER" id="PTHR31845:SF32">
    <property type="entry name" value="MISCELLANEOUS ZN(II)2CYS6 TRANSCRIPTION FACTOR (EUROFUNG)-RELATED"/>
    <property type="match status" value="1"/>
</dbReference>
<dbReference type="Gene3D" id="4.10.240.10">
    <property type="entry name" value="Zn(2)-C6 fungal-type DNA-binding domain"/>
    <property type="match status" value="1"/>
</dbReference>
<reference evidence="8 9" key="1">
    <citation type="journal article" date="2014" name="BMC Genomics">
        <title>Comparative genome sequencing reveals chemotype-specific gene clusters in the toxigenic black mold Stachybotrys.</title>
        <authorList>
            <person name="Semeiks J."/>
            <person name="Borek D."/>
            <person name="Otwinowski Z."/>
            <person name="Grishin N.V."/>
        </authorList>
    </citation>
    <scope>NUCLEOTIDE SEQUENCE [LARGE SCALE GENOMIC DNA]</scope>
    <source>
        <strain evidence="9">CBS 109288 / IBT 7711</strain>
    </source>
</reference>
<evidence type="ECO:0000313" key="9">
    <source>
        <dbReference type="Proteomes" id="UP000028045"/>
    </source>
</evidence>
<dbReference type="GO" id="GO:0008270">
    <property type="term" value="F:zinc ion binding"/>
    <property type="evidence" value="ECO:0007669"/>
    <property type="project" value="InterPro"/>
</dbReference>
<feature type="region of interest" description="Disordered" evidence="6">
    <location>
        <begin position="151"/>
        <end position="176"/>
    </location>
</feature>
<dbReference type="GO" id="GO:0000976">
    <property type="term" value="F:transcription cis-regulatory region binding"/>
    <property type="evidence" value="ECO:0007669"/>
    <property type="project" value="TreeGrafter"/>
</dbReference>
<keyword evidence="3" id="KW-0238">DNA-binding</keyword>
<dbReference type="HOGENOM" id="CLU_006524_7_0_1"/>
<evidence type="ECO:0000256" key="5">
    <source>
        <dbReference type="ARBA" id="ARBA00023242"/>
    </source>
</evidence>
<comment type="subcellular location">
    <subcellularLocation>
        <location evidence="1">Nucleus</location>
    </subcellularLocation>
</comment>
<evidence type="ECO:0000256" key="4">
    <source>
        <dbReference type="ARBA" id="ARBA00023163"/>
    </source>
</evidence>
<feature type="compositionally biased region" description="Low complexity" evidence="6">
    <location>
        <begin position="65"/>
        <end position="80"/>
    </location>
</feature>
<sequence length="645" mass="72785">MDSQAAAEVEGCVPAPYGKSCQSCSRAKCKCYFLRTDNHTCERCHRLGRTCEPAVPVRRRRPRRPAAQSLPSPLSSTRTSGLEQKLDDIVSLLRSHATERSSQGMQKTVDFNNTPSSLGTLVDSVASRPPSPVRDPDFEIDTVKGFIDILRPRPTPTHARDASSTGSNSPIAEDVSAHQIPEAQAEEQLKLFKRHFLRLFPFVHIPMPAAELRLQKPFLWLTIMSLTSKASSVQFELEATIWNIITRRVVAQHYMDIDLLLGIIAFSAWSHYYKVDKPFMNKLTQLAVSLVFDMELHQENAPPQQGEGDASRLTARRAGGAQAPTLEERRTYLALCYLTSAYLITWEAYRKIEPLRWTPYGRKCLRILSEEPETPLDLFLAAQIRCQLLCNQVTCGLASEHTDDGRTTLSKSLFTALMRQLADIREGLPPPVLEMSKMCLLSTEFKIRNRYLDGLPKHENILRLTELESLLVCTERWLGEVAKWELAEWIGISVELFNQLTQCLIILFRLASVDEPNWDADEVRRRADVFQVLDHCAGIMDHVPKAVGMVDATGGRRGLFFKGPRLIRAIKTLMMAEMARKKPQSLQAASATNDQMIGQSDYRSGPEMEVMPASGVDLNIEYEPWLSDLFVPSWDFGQDLFNGYN</sequence>
<dbReference type="GO" id="GO:0000981">
    <property type="term" value="F:DNA-binding transcription factor activity, RNA polymerase II-specific"/>
    <property type="evidence" value="ECO:0007669"/>
    <property type="project" value="InterPro"/>
</dbReference>
<proteinExistence type="predicted"/>
<keyword evidence="4" id="KW-0804">Transcription</keyword>
<dbReference type="InterPro" id="IPR051089">
    <property type="entry name" value="prtT"/>
</dbReference>
<gene>
    <name evidence="8" type="ORF">S7711_05042</name>
</gene>
<feature type="domain" description="Zn(2)-C6 fungal-type" evidence="7">
    <location>
        <begin position="20"/>
        <end position="51"/>
    </location>
</feature>
<keyword evidence="2" id="KW-0805">Transcription regulation</keyword>
<dbReference type="InterPro" id="IPR036864">
    <property type="entry name" value="Zn2-C6_fun-type_DNA-bd_sf"/>
</dbReference>
<evidence type="ECO:0000256" key="1">
    <source>
        <dbReference type="ARBA" id="ARBA00004123"/>
    </source>
</evidence>
<name>A0A084BAN2_STACB</name>
<dbReference type="PROSITE" id="PS00463">
    <property type="entry name" value="ZN2_CY6_FUNGAL_1"/>
    <property type="match status" value="1"/>
</dbReference>
<protein>
    <recommendedName>
        <fullName evidence="7">Zn(2)-C6 fungal-type domain-containing protein</fullName>
    </recommendedName>
</protein>
<evidence type="ECO:0000313" key="8">
    <source>
        <dbReference type="EMBL" id="KEY74611.1"/>
    </source>
</evidence>
<evidence type="ECO:0000259" key="7">
    <source>
        <dbReference type="PROSITE" id="PS00463"/>
    </source>
</evidence>
<dbReference type="GO" id="GO:0005634">
    <property type="term" value="C:nucleus"/>
    <property type="evidence" value="ECO:0007669"/>
    <property type="project" value="UniProtKB-SubCell"/>
</dbReference>
<dbReference type="PANTHER" id="PTHR31845">
    <property type="entry name" value="FINGER DOMAIN PROTEIN, PUTATIVE-RELATED"/>
    <property type="match status" value="1"/>
</dbReference>
<dbReference type="InterPro" id="IPR001138">
    <property type="entry name" value="Zn2Cys6_DnaBD"/>
</dbReference>
<evidence type="ECO:0000256" key="3">
    <source>
        <dbReference type="ARBA" id="ARBA00023125"/>
    </source>
</evidence>
<dbReference type="AlphaFoldDB" id="A0A084BAN2"/>
<dbReference type="Proteomes" id="UP000028045">
    <property type="component" value="Unassembled WGS sequence"/>
</dbReference>
<dbReference type="CDD" id="cd12148">
    <property type="entry name" value="fungal_TF_MHR"/>
    <property type="match status" value="1"/>
</dbReference>
<evidence type="ECO:0000256" key="6">
    <source>
        <dbReference type="SAM" id="MobiDB-lite"/>
    </source>
</evidence>
<dbReference type="EMBL" id="KL647503">
    <property type="protein sequence ID" value="KEY74611.1"/>
    <property type="molecule type" value="Genomic_DNA"/>
</dbReference>
<accession>A0A084BAN2</accession>
<feature type="region of interest" description="Disordered" evidence="6">
    <location>
        <begin position="56"/>
        <end position="82"/>
    </location>
</feature>
<evidence type="ECO:0000256" key="2">
    <source>
        <dbReference type="ARBA" id="ARBA00023015"/>
    </source>
</evidence>
<organism evidence="8 9">
    <name type="scientific">Stachybotrys chartarum (strain CBS 109288 / IBT 7711)</name>
    <name type="common">Toxic black mold</name>
    <name type="synonym">Stilbospora chartarum</name>
    <dbReference type="NCBI Taxonomy" id="1280523"/>
    <lineage>
        <taxon>Eukaryota</taxon>
        <taxon>Fungi</taxon>
        <taxon>Dikarya</taxon>
        <taxon>Ascomycota</taxon>
        <taxon>Pezizomycotina</taxon>
        <taxon>Sordariomycetes</taxon>
        <taxon>Hypocreomycetidae</taxon>
        <taxon>Hypocreales</taxon>
        <taxon>Stachybotryaceae</taxon>
        <taxon>Stachybotrys</taxon>
    </lineage>
</organism>
<keyword evidence="9" id="KW-1185">Reference proteome</keyword>
<keyword evidence="5" id="KW-0539">Nucleus</keyword>